<sequence>MAAFSSCSKITVKEDLWEAGQALKVLAFADLRYLDNKAFWEAVKYEPYPREIDICNKEES</sequence>
<name>F9HB03_STRMT</name>
<evidence type="ECO:0000313" key="1">
    <source>
        <dbReference type="EMBL" id="EGP69482.1"/>
    </source>
</evidence>
<organism evidence="1 2">
    <name type="scientific">Streptococcus mitis SK1073</name>
    <dbReference type="NCBI Taxonomy" id="1008452"/>
    <lineage>
        <taxon>Bacteria</taxon>
        <taxon>Bacillati</taxon>
        <taxon>Bacillota</taxon>
        <taxon>Bacilli</taxon>
        <taxon>Lactobacillales</taxon>
        <taxon>Streptococcaceae</taxon>
        <taxon>Streptococcus</taxon>
        <taxon>Streptococcus mitis group</taxon>
    </lineage>
</organism>
<reference evidence="1 2" key="1">
    <citation type="submission" date="2011-05" db="EMBL/GenBank/DDBJ databases">
        <authorList>
            <person name="Durkin A.S."/>
            <person name="Radune D."/>
            <person name="Hostetler J."/>
            <person name="Torralba M."/>
            <person name="Gillis M."/>
            <person name="Methe B."/>
            <person name="Sutton G."/>
            <person name="Nelson K.E."/>
        </authorList>
    </citation>
    <scope>NUCLEOTIDE SEQUENCE [LARGE SCALE GENOMIC DNA]</scope>
    <source>
        <strain evidence="1 2">SK1073</strain>
    </source>
</reference>
<dbReference type="AlphaFoldDB" id="F9HB03"/>
<dbReference type="Proteomes" id="UP000003815">
    <property type="component" value="Unassembled WGS sequence"/>
</dbReference>
<gene>
    <name evidence="1" type="ORF">HMPREF9958_1718</name>
</gene>
<evidence type="ECO:0000313" key="2">
    <source>
        <dbReference type="Proteomes" id="UP000003815"/>
    </source>
</evidence>
<protein>
    <submittedName>
        <fullName evidence="1">Conserved domain protein</fullName>
    </submittedName>
</protein>
<accession>F9HB03</accession>
<dbReference type="RefSeq" id="WP_000718721.1">
    <property type="nucleotide sequence ID" value="NZ_AFQT01000026.1"/>
</dbReference>
<comment type="caution">
    <text evidence="1">The sequence shown here is derived from an EMBL/GenBank/DDBJ whole genome shotgun (WGS) entry which is preliminary data.</text>
</comment>
<proteinExistence type="predicted"/>
<dbReference type="EMBL" id="AFQT01000026">
    <property type="protein sequence ID" value="EGP69482.1"/>
    <property type="molecule type" value="Genomic_DNA"/>
</dbReference>